<gene>
    <name evidence="4" type="ORF">SDENCHOL_10420</name>
</gene>
<proteinExistence type="inferred from homology"/>
<dbReference type="GO" id="GO:0009691">
    <property type="term" value="P:cytokinin biosynthetic process"/>
    <property type="evidence" value="ECO:0007669"/>
    <property type="project" value="UniProtKB-UniRule"/>
</dbReference>
<dbReference type="SUPFAM" id="SSF102405">
    <property type="entry name" value="MCP/YpsA-like"/>
    <property type="match status" value="1"/>
</dbReference>
<keyword evidence="5" id="KW-1185">Reference proteome</keyword>
<dbReference type="NCBIfam" id="TIGR00730">
    <property type="entry name" value="Rossman fold protein, TIGR00730 family"/>
    <property type="match status" value="1"/>
</dbReference>
<organism evidence="4 5">
    <name type="scientific">Sterolibacterium denitrificans</name>
    <dbReference type="NCBI Taxonomy" id="157592"/>
    <lineage>
        <taxon>Bacteria</taxon>
        <taxon>Pseudomonadati</taxon>
        <taxon>Pseudomonadota</taxon>
        <taxon>Betaproteobacteria</taxon>
        <taxon>Nitrosomonadales</taxon>
        <taxon>Sterolibacteriaceae</taxon>
        <taxon>Sterolibacterium</taxon>
    </lineage>
</organism>
<reference evidence="4" key="1">
    <citation type="submission" date="2017-03" db="EMBL/GenBank/DDBJ databases">
        <authorList>
            <consortium name="AG Boll"/>
        </authorList>
    </citation>
    <scope>NUCLEOTIDE SEQUENCE [LARGE SCALE GENOMIC DNA]</scope>
    <source>
        <strain evidence="4">Chol</strain>
    </source>
</reference>
<dbReference type="EMBL" id="LT837803">
    <property type="protein sequence ID" value="SMB21870.1"/>
    <property type="molecule type" value="Genomic_DNA"/>
</dbReference>
<evidence type="ECO:0000256" key="3">
    <source>
        <dbReference type="SAM" id="MobiDB-lite"/>
    </source>
</evidence>
<dbReference type="GO" id="GO:0008714">
    <property type="term" value="F:AMP nucleosidase activity"/>
    <property type="evidence" value="ECO:0007669"/>
    <property type="project" value="UniProtKB-EC"/>
</dbReference>
<comment type="similarity">
    <text evidence="2">Belongs to the LOG family.</text>
</comment>
<dbReference type="InterPro" id="IPR005269">
    <property type="entry name" value="LOG"/>
</dbReference>
<dbReference type="PANTHER" id="PTHR43393:SF3">
    <property type="entry name" value="LYSINE DECARBOXYLASE-LIKE PROTEIN"/>
    <property type="match status" value="1"/>
</dbReference>
<keyword evidence="2" id="KW-0203">Cytokinin biosynthesis</keyword>
<dbReference type="AlphaFoldDB" id="A0A7Z7HQW0"/>
<sequence length="256" mass="28142">MSAWSKTPKPFPPTRAGKSWIPAKPSASSAAAPYASREAWRVFGIMSEFVEATDRLAAIRPAVSIFGSARTPPGSEYYALTERIARQLSDAGFSVISGGGPGIMEAANKGAYAGSSPSVGLNIQLPMEQTANPYQDISQTFRHFFARKYMFVRYAAAYVVAPGGFGTLDELLEALTLIQTNKTPRMPLILVGSKFWAGLLDWFRAHLVSEGMISPEDMDLIQVIDEPAEVVAAIFKYYERRGFERLPEEHELLLNL</sequence>
<evidence type="ECO:0000256" key="1">
    <source>
        <dbReference type="ARBA" id="ARBA00000274"/>
    </source>
</evidence>
<dbReference type="RefSeq" id="WP_154715826.1">
    <property type="nucleotide sequence ID" value="NZ_LT837803.1"/>
</dbReference>
<dbReference type="Pfam" id="PF03641">
    <property type="entry name" value="Lysine_decarbox"/>
    <property type="match status" value="1"/>
</dbReference>
<evidence type="ECO:0000313" key="5">
    <source>
        <dbReference type="Proteomes" id="UP000242886"/>
    </source>
</evidence>
<comment type="catalytic activity">
    <reaction evidence="1">
        <text>AMP + H2O = D-ribose 5-phosphate + adenine</text>
        <dbReference type="Rhea" id="RHEA:20129"/>
        <dbReference type="ChEBI" id="CHEBI:15377"/>
        <dbReference type="ChEBI" id="CHEBI:16708"/>
        <dbReference type="ChEBI" id="CHEBI:78346"/>
        <dbReference type="ChEBI" id="CHEBI:456215"/>
        <dbReference type="EC" id="3.2.2.4"/>
    </reaction>
</comment>
<dbReference type="GO" id="GO:0005829">
    <property type="term" value="C:cytosol"/>
    <property type="evidence" value="ECO:0007669"/>
    <property type="project" value="TreeGrafter"/>
</dbReference>
<dbReference type="EC" id="3.2.2.n1" evidence="2"/>
<keyword evidence="2" id="KW-0378">Hydrolase</keyword>
<dbReference type="Proteomes" id="UP000242886">
    <property type="component" value="Chromosome SDENCHOL"/>
</dbReference>
<name>A0A7Z7HQW0_9PROT</name>
<dbReference type="PANTHER" id="PTHR43393">
    <property type="entry name" value="CYTOKININ RIBOSIDE 5'-MONOPHOSPHATE PHOSPHORIBOHYDROLASE"/>
    <property type="match status" value="1"/>
</dbReference>
<protein>
    <recommendedName>
        <fullName evidence="2">Cytokinin riboside 5'-monophosphate phosphoribohydrolase</fullName>
        <ecNumber evidence="2">3.2.2.n1</ecNumber>
    </recommendedName>
</protein>
<feature type="region of interest" description="Disordered" evidence="3">
    <location>
        <begin position="1"/>
        <end position="26"/>
    </location>
</feature>
<accession>A0A7Z7HQW0</accession>
<dbReference type="InterPro" id="IPR052341">
    <property type="entry name" value="LOG_family_nucleotidases"/>
</dbReference>
<dbReference type="InterPro" id="IPR031100">
    <property type="entry name" value="LOG_fam"/>
</dbReference>
<dbReference type="Gene3D" id="3.40.50.450">
    <property type="match status" value="1"/>
</dbReference>
<evidence type="ECO:0000256" key="2">
    <source>
        <dbReference type="RuleBase" id="RU363015"/>
    </source>
</evidence>
<evidence type="ECO:0000313" key="4">
    <source>
        <dbReference type="EMBL" id="SMB21870.1"/>
    </source>
</evidence>